<gene>
    <name evidence="1" type="ORF">DY000_02001690</name>
</gene>
<reference evidence="1 2" key="1">
    <citation type="journal article" date="2020" name="BMC Genomics">
        <title>Intraspecific diversification of the crop wild relative Brassica cretica Lam. using demographic model selection.</title>
        <authorList>
            <person name="Kioukis A."/>
            <person name="Michalopoulou V.A."/>
            <person name="Briers L."/>
            <person name="Pirintsos S."/>
            <person name="Studholme D.J."/>
            <person name="Pavlidis P."/>
            <person name="Sarris P.F."/>
        </authorList>
    </citation>
    <scope>NUCLEOTIDE SEQUENCE [LARGE SCALE GENOMIC DNA]</scope>
    <source>
        <strain evidence="2">cv. PFS-1207/04</strain>
    </source>
</reference>
<sequence length="81" mass="9165">MDRGLVMERDGDREIEIERDEESLRKTALMGEGATAASIRLGNFTDLGCRLHLLRCERNPKSEKVRGYALTITTNTKRLEG</sequence>
<name>A0ABQ7BVP5_BRACR</name>
<protein>
    <submittedName>
        <fullName evidence="1">Uncharacterized protein</fullName>
    </submittedName>
</protein>
<accession>A0ABQ7BVP5</accession>
<comment type="caution">
    <text evidence="1">The sequence shown here is derived from an EMBL/GenBank/DDBJ whole genome shotgun (WGS) entry which is preliminary data.</text>
</comment>
<organism evidence="1 2">
    <name type="scientific">Brassica cretica</name>
    <name type="common">Mustard</name>
    <dbReference type="NCBI Taxonomy" id="69181"/>
    <lineage>
        <taxon>Eukaryota</taxon>
        <taxon>Viridiplantae</taxon>
        <taxon>Streptophyta</taxon>
        <taxon>Embryophyta</taxon>
        <taxon>Tracheophyta</taxon>
        <taxon>Spermatophyta</taxon>
        <taxon>Magnoliopsida</taxon>
        <taxon>eudicotyledons</taxon>
        <taxon>Gunneridae</taxon>
        <taxon>Pentapetalae</taxon>
        <taxon>rosids</taxon>
        <taxon>malvids</taxon>
        <taxon>Brassicales</taxon>
        <taxon>Brassicaceae</taxon>
        <taxon>Brassiceae</taxon>
        <taxon>Brassica</taxon>
    </lineage>
</organism>
<evidence type="ECO:0000313" key="2">
    <source>
        <dbReference type="Proteomes" id="UP000266723"/>
    </source>
</evidence>
<evidence type="ECO:0000313" key="1">
    <source>
        <dbReference type="EMBL" id="KAF3543333.1"/>
    </source>
</evidence>
<keyword evidence="2" id="KW-1185">Reference proteome</keyword>
<dbReference type="Proteomes" id="UP000266723">
    <property type="component" value="Unassembled WGS sequence"/>
</dbReference>
<proteinExistence type="predicted"/>
<dbReference type="EMBL" id="QGKV02000832">
    <property type="protein sequence ID" value="KAF3543333.1"/>
    <property type="molecule type" value="Genomic_DNA"/>
</dbReference>